<reference evidence="2 3" key="1">
    <citation type="submission" date="2013-11" db="EMBL/GenBank/DDBJ databases">
        <title>Genome sequencing of Stegodyphus mimosarum.</title>
        <authorList>
            <person name="Bechsgaard J."/>
        </authorList>
    </citation>
    <scope>NUCLEOTIDE SEQUENCE [LARGE SCALE GENOMIC DNA]</scope>
</reference>
<feature type="non-terminal residue" evidence="2">
    <location>
        <position position="86"/>
    </location>
</feature>
<feature type="transmembrane region" description="Helical" evidence="1">
    <location>
        <begin position="21"/>
        <end position="43"/>
    </location>
</feature>
<proteinExistence type="predicted"/>
<organism evidence="2 3">
    <name type="scientific">Stegodyphus mimosarum</name>
    <name type="common">African social velvet spider</name>
    <dbReference type="NCBI Taxonomy" id="407821"/>
    <lineage>
        <taxon>Eukaryota</taxon>
        <taxon>Metazoa</taxon>
        <taxon>Ecdysozoa</taxon>
        <taxon>Arthropoda</taxon>
        <taxon>Chelicerata</taxon>
        <taxon>Arachnida</taxon>
        <taxon>Araneae</taxon>
        <taxon>Araneomorphae</taxon>
        <taxon>Entelegynae</taxon>
        <taxon>Eresoidea</taxon>
        <taxon>Eresidae</taxon>
        <taxon>Stegodyphus</taxon>
    </lineage>
</organism>
<accession>A0A087TUY3</accession>
<dbReference type="Proteomes" id="UP000054359">
    <property type="component" value="Unassembled WGS sequence"/>
</dbReference>
<evidence type="ECO:0000313" key="3">
    <source>
        <dbReference type="Proteomes" id="UP000054359"/>
    </source>
</evidence>
<evidence type="ECO:0000256" key="1">
    <source>
        <dbReference type="SAM" id="Phobius"/>
    </source>
</evidence>
<gene>
    <name evidence="2" type="ORF">X975_12646</name>
</gene>
<dbReference type="EMBL" id="KK116846">
    <property type="protein sequence ID" value="KFM68922.1"/>
    <property type="molecule type" value="Genomic_DNA"/>
</dbReference>
<keyword evidence="1" id="KW-0472">Membrane</keyword>
<evidence type="ECO:0000313" key="2">
    <source>
        <dbReference type="EMBL" id="KFM68922.1"/>
    </source>
</evidence>
<protein>
    <submittedName>
        <fullName evidence="2">Uncharacterized protein</fullName>
    </submittedName>
</protein>
<keyword evidence="1" id="KW-0812">Transmembrane</keyword>
<sequence length="86" mass="9532">MIFVMLIMVIAYVMKDLKVGVVTSAVLGIMNFLLVINVSVSMMELNPHSVLLKASVSVITLAIVPVRKMSEVLNVMFASKEHLVWQ</sequence>
<dbReference type="AlphaFoldDB" id="A0A087TUY3"/>
<keyword evidence="3" id="KW-1185">Reference proteome</keyword>
<keyword evidence="1" id="KW-1133">Transmembrane helix</keyword>
<name>A0A087TUY3_STEMI</name>